<evidence type="ECO:0000256" key="7">
    <source>
        <dbReference type="RuleBase" id="RU003788"/>
    </source>
</evidence>
<name>C5CJR6_VARPS</name>
<dbReference type="GO" id="GO:0042742">
    <property type="term" value="P:defense response to bacterium"/>
    <property type="evidence" value="ECO:0007669"/>
    <property type="project" value="UniProtKB-KW"/>
</dbReference>
<dbReference type="HAMAP" id="MF_04110">
    <property type="entry name" value="ENDOLYSIN_T4"/>
    <property type="match status" value="1"/>
</dbReference>
<protein>
    <recommendedName>
        <fullName evidence="7">Lysozyme</fullName>
        <ecNumber evidence="7">3.2.1.17</ecNumber>
    </recommendedName>
</protein>
<evidence type="ECO:0000256" key="3">
    <source>
        <dbReference type="ARBA" id="ARBA00022638"/>
    </source>
</evidence>
<comment type="similarity">
    <text evidence="7">Belongs to the glycosyl hydrolase 24 family.</text>
</comment>
<dbReference type="CDD" id="cd00737">
    <property type="entry name" value="lyz_endolysin_autolysin"/>
    <property type="match status" value="1"/>
</dbReference>
<dbReference type="OrthoDB" id="5327667at2"/>
<keyword evidence="2 7" id="KW-0929">Antimicrobial</keyword>
<dbReference type="KEGG" id="vap:Vapar_2493"/>
<dbReference type="GO" id="GO:0003796">
    <property type="term" value="F:lysozyme activity"/>
    <property type="evidence" value="ECO:0007669"/>
    <property type="project" value="UniProtKB-EC"/>
</dbReference>
<dbReference type="EMBL" id="CP001635">
    <property type="protein sequence ID" value="ACS19119.1"/>
    <property type="molecule type" value="Genomic_DNA"/>
</dbReference>
<keyword evidence="4 7" id="KW-0378">Hydrolase</keyword>
<evidence type="ECO:0000256" key="5">
    <source>
        <dbReference type="ARBA" id="ARBA00023200"/>
    </source>
</evidence>
<comment type="catalytic activity">
    <reaction evidence="1 7">
        <text>Hydrolysis of (1-&gt;4)-beta-linkages between N-acetylmuramic acid and N-acetyl-D-glucosamine residues in a peptidoglycan and between N-acetyl-D-glucosamine residues in chitodextrins.</text>
        <dbReference type="EC" id="3.2.1.17"/>
    </reaction>
</comment>
<keyword evidence="5" id="KW-1035">Host cytoplasm</keyword>
<dbReference type="AlphaFoldDB" id="C5CJR6"/>
<dbReference type="PANTHER" id="PTHR38107">
    <property type="match status" value="1"/>
</dbReference>
<dbReference type="GO" id="GO:0016998">
    <property type="term" value="P:cell wall macromolecule catabolic process"/>
    <property type="evidence" value="ECO:0007669"/>
    <property type="project" value="InterPro"/>
</dbReference>
<dbReference type="InterPro" id="IPR023346">
    <property type="entry name" value="Lysozyme-like_dom_sf"/>
</dbReference>
<evidence type="ECO:0000256" key="4">
    <source>
        <dbReference type="ARBA" id="ARBA00022801"/>
    </source>
</evidence>
<dbReference type="GO" id="GO:0031640">
    <property type="term" value="P:killing of cells of another organism"/>
    <property type="evidence" value="ECO:0007669"/>
    <property type="project" value="UniProtKB-KW"/>
</dbReference>
<dbReference type="InterPro" id="IPR002196">
    <property type="entry name" value="Glyco_hydro_24"/>
</dbReference>
<dbReference type="HOGENOM" id="CLU_091641_3_3_4"/>
<reference evidence="8" key="1">
    <citation type="submission" date="2009-06" db="EMBL/GenBank/DDBJ databases">
        <title>Complete sequence of chromosome 1 of Variovorax paradoxus S110.</title>
        <authorList>
            <consortium name="US DOE Joint Genome Institute"/>
            <person name="Lucas S."/>
            <person name="Copeland A."/>
            <person name="Lapidus A."/>
            <person name="Glavina del Rio T."/>
            <person name="Tice H."/>
            <person name="Bruce D."/>
            <person name="Goodwin L."/>
            <person name="Pitluck S."/>
            <person name="Chertkov O."/>
            <person name="Brettin T."/>
            <person name="Detter J.C."/>
            <person name="Han C."/>
            <person name="Larimer F."/>
            <person name="Land M."/>
            <person name="Hauser L."/>
            <person name="Kyrpides N."/>
            <person name="Ovchinnikova G."/>
            <person name="Orwin P."/>
            <person name="Leadbetter J.R."/>
            <person name="Spain J.C."/>
            <person name="Han J.I."/>
        </authorList>
    </citation>
    <scope>NUCLEOTIDE SEQUENCE</scope>
    <source>
        <strain evidence="8">S110</strain>
    </source>
</reference>
<evidence type="ECO:0000256" key="2">
    <source>
        <dbReference type="ARBA" id="ARBA00022529"/>
    </source>
</evidence>
<dbReference type="Pfam" id="PF00959">
    <property type="entry name" value="Phage_lysozyme"/>
    <property type="match status" value="1"/>
</dbReference>
<organism evidence="8">
    <name type="scientific">Variovorax paradoxus (strain S110)</name>
    <dbReference type="NCBI Taxonomy" id="543728"/>
    <lineage>
        <taxon>Bacteria</taxon>
        <taxon>Pseudomonadati</taxon>
        <taxon>Pseudomonadota</taxon>
        <taxon>Betaproteobacteria</taxon>
        <taxon>Burkholderiales</taxon>
        <taxon>Comamonadaceae</taxon>
        <taxon>Variovorax</taxon>
    </lineage>
</organism>
<evidence type="ECO:0000313" key="8">
    <source>
        <dbReference type="EMBL" id="ACS19119.1"/>
    </source>
</evidence>
<dbReference type="GO" id="GO:0009253">
    <property type="term" value="P:peptidoglycan catabolic process"/>
    <property type="evidence" value="ECO:0007669"/>
    <property type="project" value="InterPro"/>
</dbReference>
<evidence type="ECO:0000256" key="1">
    <source>
        <dbReference type="ARBA" id="ARBA00000632"/>
    </source>
</evidence>
<dbReference type="STRING" id="543728.Vapar_2493"/>
<accession>C5CJR6</accession>
<dbReference type="Gene3D" id="1.10.530.40">
    <property type="match status" value="1"/>
</dbReference>
<dbReference type="PANTHER" id="PTHR38107:SF3">
    <property type="entry name" value="LYSOZYME RRRD-RELATED"/>
    <property type="match status" value="1"/>
</dbReference>
<dbReference type="InterPro" id="IPR023347">
    <property type="entry name" value="Lysozyme_dom_sf"/>
</dbReference>
<dbReference type="CAZy" id="GH24">
    <property type="family name" value="Glycoside Hydrolase Family 24"/>
</dbReference>
<dbReference type="SUPFAM" id="SSF53955">
    <property type="entry name" value="Lysozyme-like"/>
    <property type="match status" value="1"/>
</dbReference>
<keyword evidence="6 7" id="KW-0326">Glycosidase</keyword>
<proteinExistence type="inferred from homology"/>
<sequence>MDAANLKTSAEGHTIMHYFEQCRLEAYPDPGTGGAPWTIGWGDTGPDVVPGLVITQEEADQRYANRLHREFEPGVVDLLQREPTQAQFDALVSLAYNIGLANFRGSTVLRKFNQGDDIGAADAILMWNKAGGKVMLGLKRRRTAERARFLGASGKQATAVGAAVSS</sequence>
<keyword evidence="3 7" id="KW-0081">Bacteriolytic enzyme</keyword>
<evidence type="ECO:0000256" key="6">
    <source>
        <dbReference type="ARBA" id="ARBA00023295"/>
    </source>
</evidence>
<gene>
    <name evidence="8" type="ordered locus">Vapar_2493</name>
</gene>
<dbReference type="InterPro" id="IPR051018">
    <property type="entry name" value="Bacteriophage_GH24"/>
</dbReference>
<dbReference type="InterPro" id="IPR034690">
    <property type="entry name" value="Endolysin_T4_type"/>
</dbReference>
<dbReference type="InterPro" id="IPR033907">
    <property type="entry name" value="Endolysin_autolysin"/>
</dbReference>
<dbReference type="EC" id="3.2.1.17" evidence="7"/>
<dbReference type="eggNOG" id="COG3772">
    <property type="taxonomic scope" value="Bacteria"/>
</dbReference>